<gene>
    <name evidence="3" type="ORF">ADUPG1_011677</name>
</gene>
<feature type="compositionally biased region" description="Low complexity" evidence="2">
    <location>
        <begin position="1598"/>
        <end position="1616"/>
    </location>
</feature>
<feature type="compositionally biased region" description="Polar residues" evidence="2">
    <location>
        <begin position="1584"/>
        <end position="1597"/>
    </location>
</feature>
<feature type="compositionally biased region" description="Low complexity" evidence="2">
    <location>
        <begin position="1974"/>
        <end position="1993"/>
    </location>
</feature>
<feature type="compositionally biased region" description="Polar residues" evidence="2">
    <location>
        <begin position="1833"/>
        <end position="1849"/>
    </location>
</feature>
<feature type="compositionally biased region" description="Low complexity" evidence="2">
    <location>
        <begin position="1654"/>
        <end position="1666"/>
    </location>
</feature>
<feature type="compositionally biased region" description="Acidic residues" evidence="2">
    <location>
        <begin position="928"/>
        <end position="945"/>
    </location>
</feature>
<feature type="compositionally biased region" description="Low complexity" evidence="2">
    <location>
        <begin position="983"/>
        <end position="996"/>
    </location>
</feature>
<organism evidence="3 4">
    <name type="scientific">Aduncisulcus paluster</name>
    <dbReference type="NCBI Taxonomy" id="2918883"/>
    <lineage>
        <taxon>Eukaryota</taxon>
        <taxon>Metamonada</taxon>
        <taxon>Carpediemonas-like organisms</taxon>
        <taxon>Aduncisulcus</taxon>
    </lineage>
</organism>
<proteinExistence type="predicted"/>
<feature type="region of interest" description="Disordered" evidence="2">
    <location>
        <begin position="1795"/>
        <end position="1849"/>
    </location>
</feature>
<name>A0ABQ5JWT8_9EUKA</name>
<feature type="region of interest" description="Disordered" evidence="2">
    <location>
        <begin position="1127"/>
        <end position="1152"/>
    </location>
</feature>
<evidence type="ECO:0000256" key="2">
    <source>
        <dbReference type="SAM" id="MobiDB-lite"/>
    </source>
</evidence>
<feature type="compositionally biased region" description="Polar residues" evidence="2">
    <location>
        <begin position="1634"/>
        <end position="1643"/>
    </location>
</feature>
<feature type="region of interest" description="Disordered" evidence="2">
    <location>
        <begin position="682"/>
        <end position="719"/>
    </location>
</feature>
<dbReference type="EMBL" id="BQXS01012181">
    <property type="protein sequence ID" value="GKT20167.1"/>
    <property type="molecule type" value="Genomic_DNA"/>
</dbReference>
<feature type="compositionally biased region" description="Polar residues" evidence="2">
    <location>
        <begin position="289"/>
        <end position="299"/>
    </location>
</feature>
<feature type="region of interest" description="Disordered" evidence="2">
    <location>
        <begin position="227"/>
        <end position="246"/>
    </location>
</feature>
<feature type="region of interest" description="Disordered" evidence="2">
    <location>
        <begin position="280"/>
        <end position="316"/>
    </location>
</feature>
<feature type="compositionally biased region" description="Basic and acidic residues" evidence="2">
    <location>
        <begin position="1273"/>
        <end position="1323"/>
    </location>
</feature>
<feature type="coiled-coil region" evidence="1">
    <location>
        <begin position="1232"/>
        <end position="1259"/>
    </location>
</feature>
<comment type="caution">
    <text evidence="3">The sequence shown here is derived from an EMBL/GenBank/DDBJ whole genome shotgun (WGS) entry which is preliminary data.</text>
</comment>
<feature type="region of interest" description="Disordered" evidence="2">
    <location>
        <begin position="1577"/>
        <end position="1673"/>
    </location>
</feature>
<feature type="region of interest" description="Disordered" evidence="2">
    <location>
        <begin position="1273"/>
        <end position="1337"/>
    </location>
</feature>
<feature type="region of interest" description="Disordered" evidence="2">
    <location>
        <begin position="982"/>
        <end position="1015"/>
    </location>
</feature>
<feature type="region of interest" description="Disordered" evidence="2">
    <location>
        <begin position="885"/>
        <end position="954"/>
    </location>
</feature>
<dbReference type="Proteomes" id="UP001057375">
    <property type="component" value="Unassembled WGS sequence"/>
</dbReference>
<feature type="compositionally biased region" description="Low complexity" evidence="2">
    <location>
        <begin position="1129"/>
        <end position="1152"/>
    </location>
</feature>
<protein>
    <submittedName>
        <fullName evidence="3">Uncharacterized protein</fullName>
    </submittedName>
</protein>
<feature type="compositionally biased region" description="Basic residues" evidence="2">
    <location>
        <begin position="1800"/>
        <end position="1822"/>
    </location>
</feature>
<accession>A0ABQ5JWT8</accession>
<feature type="non-terminal residue" evidence="3">
    <location>
        <position position="2078"/>
    </location>
</feature>
<feature type="compositionally biased region" description="Basic residues" evidence="2">
    <location>
        <begin position="1644"/>
        <end position="1653"/>
    </location>
</feature>
<evidence type="ECO:0000313" key="4">
    <source>
        <dbReference type="Proteomes" id="UP001057375"/>
    </source>
</evidence>
<reference evidence="3" key="1">
    <citation type="submission" date="2022-03" db="EMBL/GenBank/DDBJ databases">
        <title>Draft genome sequence of Aduncisulcus paluster, a free-living microaerophilic Fornicata.</title>
        <authorList>
            <person name="Yuyama I."/>
            <person name="Kume K."/>
            <person name="Tamura T."/>
            <person name="Inagaki Y."/>
            <person name="Hashimoto T."/>
        </authorList>
    </citation>
    <scope>NUCLEOTIDE SEQUENCE</scope>
    <source>
        <strain evidence="3">NY0171</strain>
    </source>
</reference>
<sequence length="2078" mass="226239">MPSIIDKSEFPDSFPKSLNDYYKQVGTIKNIEEYTIFAQSFNIYYENWYPELPSEWMPHFVNSPTSVKITDPAFRKYPLIIQITPAASPIAFLRTLPLHWNYAASELQKISVKITKHSTLGFFDNAGFPMYLLALVSSSAIALRPSSSVFSNSRISLRKKPTKPCSSAPSVVKHIPSTLSNPISKALYVYPMPQPPLSFGHGMLTTLNSAAAADLRAELENCGLKYPTDSHGRPLSPQALYRSGGGGGGGLTQVGMGFRHGDRSTGRLVSSSLQLYQASLSSSPLTGSPDRSLSPSVSDSGRKDIGGPSSSQSQQSQSLFSSIFTPFYLSSSSQQELLQCAHQYTQSVQTSLSRPTYIYASSGSILRTALYPQGFRDRTGMHSSTSSSSSSSSSSSFLVLSAAFSMTVLTSEVILSLSLPSPIPFIHLFILSVSLYSTHNTLQEKTKKELFSVCHLMSQAKRFGGVCTDLSMPISSSSSHVPSLKSILKSFNIGNCSPRLSGIRECVRLLCMCVSGTEATVTLDCDGIIMSDSPTPCVGPFIQHSSHASTLSASSSSSVLGSIPTKGTGSIPTKGMKSIDGHGGSCSSSGSSGVGLGEYVHPVFPFPPASILSLSTMTFISTLVSSVDVWQAFLSVGLCECMGQAVREGRESERKRWESLWQREKRQRQREKQRDKLSDEVIGREILSSRKPSSSDDHSLSRLSKPIGHDEEEDGDDSAHSFLEEVPEEILGEEEEGEEESSSSDEYFVDASTLSASSSSSVLGSIPTKGTGSIPTKGMKSIDGHGGSCSSSGSSGVGLGEYVHPVFPFPPASILSLSTMTFISTLVSSVDVWQAFLSVGLCECMGQAVREGRESERKRWESLWQREKRQRQREKQRDKLSDEVIGREILSSRKPSSSDDHSLSRLSKPIGHDEEEDGDDSAHSFLEEVPEEILGEEEEGEEESSSSDGSSSSSVSFCPFCPKSTLLALSPVQYIMRHTTVGASSSASASSSSSPSLRSQRAQRMSDTEQVKGSLRHSLGVSRFTASSMSDHQGSSKPKQTIGTTRIRQYNSGNCGSVMKSLSGQGCKPRSCTKEESRFIPPPLASLIPSEHSNPPNLFTSINLATLSTIPSVYSMKYSRDLYDDEMASSSHSHLPPHNMSSSSSSSSVGSIGSDMSINDASSLYALFNDSRIYQSSSSGSFSSSLGLPSVSDGILLLASTLTMCVHVTNNALHIDLLPHEKKNVKESVVDVTVRERRRREAEKQRKEEENKRRIEEEVKIIGELHKSDAQADLKSTRQQHNQDHLLVGDDSEGKKDQLMSDTAKDVISKSLKDHHGDSDVKYDTNATAGDDSGTSMMTTVPSPTAEMEDEVAKLIHCEEEDDEQEEDSTNNNNDTQSGPDQSLYAQFSSMKSLSAAALVPDMKQPVMSLLPSSLSLFPVPCSHHHIVHTLISVLIDEEALSLSLFPSQSIPRSLETLFSLFLSHVCMSFVSLYAESCDVAEDVCSDVCVNERVCGVCVDESLDGEGEEEMEVLTFGANTPSLISSKYNDSNGKKSGGIQLQLNQTTLSLPPLSILCPILDLSLQCVRKTEVRKNQKLEKEACQSPQRFSSNGANKQSMTLSDSLTTSSSPSSSSSSEDEERMLTMISAAQGPLSPSSTASSHTRGKDRRRHNLSSSSIHSNPNSNGGTGSNRVGFVTATSVVQSRNSIQRDKSWIYHTVDHYESIFSAILKQGGSIKSLISPDFFSPVLSYVLHSIPVFAPSPEYMLMIVSSLSLSLSTSVSVSITTLSQSYTLMNLLSAIKLWVIRREVERKKEKGERVRRKKERHEKRMKRVERRRRRSSLVASSVSVPLNGSSDTKGTNNATGNTHWKKTITQHHHEPSQHQEQCLPDDADVNEDTDSTFTPLPALTRPQTCTLMVQSLLTLTLNLLPSPSHFLPLLYCPSSTSSLLFLSVCSCEESTVFIGLLRSLCVCAISEREKEARHKRKRDLKHSSPATNSQLSSSSSSSSSLVRKAHKSSDSPIVQSVRSLSECVDSLFISLVQVISNNIEHRPTISVCLFRLLTSLLTCLPPQLSHTMRHVLIHTHSITVLLSSIVK</sequence>
<evidence type="ECO:0000256" key="1">
    <source>
        <dbReference type="SAM" id="Coils"/>
    </source>
</evidence>
<feature type="region of interest" description="Disordered" evidence="2">
    <location>
        <begin position="758"/>
        <end position="795"/>
    </location>
</feature>
<feature type="region of interest" description="Disordered" evidence="2">
    <location>
        <begin position="554"/>
        <end position="586"/>
    </location>
</feature>
<feature type="region of interest" description="Disordered" evidence="2">
    <location>
        <begin position="1360"/>
        <end position="1383"/>
    </location>
</feature>
<evidence type="ECO:0000313" key="3">
    <source>
        <dbReference type="EMBL" id="GKT20167.1"/>
    </source>
</evidence>
<feature type="region of interest" description="Disordered" evidence="2">
    <location>
        <begin position="1965"/>
        <end position="1993"/>
    </location>
</feature>
<feature type="compositionally biased region" description="Polar residues" evidence="2">
    <location>
        <begin position="1325"/>
        <end position="1337"/>
    </location>
</feature>
<keyword evidence="4" id="KW-1185">Reference proteome</keyword>
<feature type="compositionally biased region" description="Acidic residues" evidence="2">
    <location>
        <begin position="1360"/>
        <end position="1369"/>
    </location>
</feature>
<keyword evidence="1" id="KW-0175">Coiled coil</keyword>